<dbReference type="eggNOG" id="KOG1752">
    <property type="taxonomic scope" value="Eukaryota"/>
</dbReference>
<gene>
    <name evidence="11" type="ORF">FOMPIDRAFT_87919</name>
</gene>
<comment type="catalytic activity">
    <reaction evidence="1">
        <text>2 glutathione + H2O2 = glutathione disulfide + 2 H2O</text>
        <dbReference type="Rhea" id="RHEA:16833"/>
        <dbReference type="ChEBI" id="CHEBI:15377"/>
        <dbReference type="ChEBI" id="CHEBI:16240"/>
        <dbReference type="ChEBI" id="CHEBI:57925"/>
        <dbReference type="ChEBI" id="CHEBI:58297"/>
        <dbReference type="EC" id="1.11.1.9"/>
    </reaction>
</comment>
<keyword evidence="3" id="KW-0813">Transport</keyword>
<dbReference type="Gene3D" id="3.40.366.10">
    <property type="entry name" value="Malonyl-Coenzyme A Acyl Carrier Protein, domain 2"/>
    <property type="match status" value="1"/>
</dbReference>
<evidence type="ECO:0000256" key="5">
    <source>
        <dbReference type="ARBA" id="ARBA00022553"/>
    </source>
</evidence>
<dbReference type="SUPFAM" id="SSF52833">
    <property type="entry name" value="Thioredoxin-like"/>
    <property type="match status" value="1"/>
</dbReference>
<name>S8EGU4_FOMSC</name>
<dbReference type="AlphaFoldDB" id="S8EGU4"/>
<dbReference type="FunFam" id="3.40.30.10:FF:000026">
    <property type="entry name" value="Glutaredoxin 2"/>
    <property type="match status" value="1"/>
</dbReference>
<keyword evidence="5" id="KW-0597">Phosphoprotein</keyword>
<dbReference type="HOGENOM" id="CLU_548638_0_0_1"/>
<reference evidence="11 12" key="1">
    <citation type="journal article" date="2012" name="Science">
        <title>The Paleozoic origin of enzymatic lignin decomposition reconstructed from 31 fungal genomes.</title>
        <authorList>
            <person name="Floudas D."/>
            <person name="Binder M."/>
            <person name="Riley R."/>
            <person name="Barry K."/>
            <person name="Blanchette R.A."/>
            <person name="Henrissat B."/>
            <person name="Martinez A.T."/>
            <person name="Otillar R."/>
            <person name="Spatafora J.W."/>
            <person name="Yadav J.S."/>
            <person name="Aerts A."/>
            <person name="Benoit I."/>
            <person name="Boyd A."/>
            <person name="Carlson A."/>
            <person name="Copeland A."/>
            <person name="Coutinho P.M."/>
            <person name="de Vries R.P."/>
            <person name="Ferreira P."/>
            <person name="Findley K."/>
            <person name="Foster B."/>
            <person name="Gaskell J."/>
            <person name="Glotzer D."/>
            <person name="Gorecki P."/>
            <person name="Heitman J."/>
            <person name="Hesse C."/>
            <person name="Hori C."/>
            <person name="Igarashi K."/>
            <person name="Jurgens J.A."/>
            <person name="Kallen N."/>
            <person name="Kersten P."/>
            <person name="Kohler A."/>
            <person name="Kuees U."/>
            <person name="Kumar T.K.A."/>
            <person name="Kuo A."/>
            <person name="LaButti K."/>
            <person name="Larrondo L.F."/>
            <person name="Lindquist E."/>
            <person name="Ling A."/>
            <person name="Lombard V."/>
            <person name="Lucas S."/>
            <person name="Lundell T."/>
            <person name="Martin R."/>
            <person name="McLaughlin D.J."/>
            <person name="Morgenstern I."/>
            <person name="Morin E."/>
            <person name="Murat C."/>
            <person name="Nagy L.G."/>
            <person name="Nolan M."/>
            <person name="Ohm R.A."/>
            <person name="Patyshakuliyeva A."/>
            <person name="Rokas A."/>
            <person name="Ruiz-Duenas F.J."/>
            <person name="Sabat G."/>
            <person name="Salamov A."/>
            <person name="Samejima M."/>
            <person name="Schmutz J."/>
            <person name="Slot J.C."/>
            <person name="St John F."/>
            <person name="Stenlid J."/>
            <person name="Sun H."/>
            <person name="Sun S."/>
            <person name="Syed K."/>
            <person name="Tsang A."/>
            <person name="Wiebenga A."/>
            <person name="Young D."/>
            <person name="Pisabarro A."/>
            <person name="Eastwood D.C."/>
            <person name="Martin F."/>
            <person name="Cullen D."/>
            <person name="Grigoriev I.V."/>
            <person name="Hibbett D.S."/>
        </authorList>
    </citation>
    <scope>NUCLEOTIDE SEQUENCE</scope>
    <source>
        <strain evidence="12">FP-58527</strain>
    </source>
</reference>
<evidence type="ECO:0000256" key="4">
    <source>
        <dbReference type="ARBA" id="ARBA00022450"/>
    </source>
</evidence>
<dbReference type="PRINTS" id="PR00160">
    <property type="entry name" value="GLUTAREDOXIN"/>
</dbReference>
<dbReference type="SUPFAM" id="SSF52151">
    <property type="entry name" value="FabD/lysophospholipase-like"/>
    <property type="match status" value="1"/>
</dbReference>
<dbReference type="Pfam" id="PF00698">
    <property type="entry name" value="Acyl_transf_1"/>
    <property type="match status" value="1"/>
</dbReference>
<evidence type="ECO:0000256" key="7">
    <source>
        <dbReference type="ARBA" id="ARBA00023157"/>
    </source>
</evidence>
<dbReference type="InParanoid" id="S8EGU4"/>
<evidence type="ECO:0000256" key="6">
    <source>
        <dbReference type="ARBA" id="ARBA00022982"/>
    </source>
</evidence>
<accession>S8EGU4</accession>
<keyword evidence="6" id="KW-0249">Electron transport</keyword>
<sequence>MSQGSVGEPTAVFLRLSGDSNDAVEQQREHYIRLLCADRRNSATRLADLAYASATNGPPGKYRIAVAGKSREELVESLRAAPAAAAIPDRPRRVIFLFSGQGGQYPGMGADLYRAVPVFREAVDACQTILASWGFDEMLQVIQGLQKGEEGTPSLEAEHTALFALEYGLARMWMAWGIRPDVVLGQSLGEYIALVCSGVLSLEDGLRLVYQRARLTRERCTPGSSGMLVVQADVATLEDAIRKYVGLSVAAYNSDTSAIIGGDVEQIKLLENVCKENGWWHRGIVIPYAYHTATMDPILDELRDLGKTVTFAPPTIPIVSAVHGVVVEAGSTSVFTSEYFAHHARRPVLFRESLYALAARDPELASEGVWLEIGPHTTVLPLLKLHSAIQKGYIPIMAAKDLVESTISQNKIAIFSKSYCPYCRRAKTLLTSKFPNVETKIYELDEMDEGSEIQSYLLDKTGQRTVPNIFINQKHVGGCDAVVGLDSKGELARLVGA</sequence>
<dbReference type="InterPro" id="IPR001227">
    <property type="entry name" value="Ac_transferase_dom_sf"/>
</dbReference>
<dbReference type="PROSITE" id="PS00195">
    <property type="entry name" value="GLUTAREDOXIN_1"/>
    <property type="match status" value="1"/>
</dbReference>
<evidence type="ECO:0000256" key="3">
    <source>
        <dbReference type="ARBA" id="ARBA00022448"/>
    </source>
</evidence>
<keyword evidence="12" id="KW-1185">Reference proteome</keyword>
<dbReference type="GO" id="GO:0006633">
    <property type="term" value="P:fatty acid biosynthetic process"/>
    <property type="evidence" value="ECO:0007669"/>
    <property type="project" value="TreeGrafter"/>
</dbReference>
<dbReference type="EMBL" id="KE504130">
    <property type="protein sequence ID" value="EPT03498.1"/>
    <property type="molecule type" value="Genomic_DNA"/>
</dbReference>
<proteinExistence type="predicted"/>
<dbReference type="SMART" id="SM00827">
    <property type="entry name" value="PKS_AT"/>
    <property type="match status" value="1"/>
</dbReference>
<evidence type="ECO:0000313" key="12">
    <source>
        <dbReference type="Proteomes" id="UP000015241"/>
    </source>
</evidence>
<evidence type="ECO:0000259" key="10">
    <source>
        <dbReference type="SMART" id="SM00827"/>
    </source>
</evidence>
<evidence type="ECO:0000256" key="8">
    <source>
        <dbReference type="ARBA" id="ARBA00023284"/>
    </source>
</evidence>
<evidence type="ECO:0000313" key="11">
    <source>
        <dbReference type="EMBL" id="EPT03498.1"/>
    </source>
</evidence>
<dbReference type="SUPFAM" id="SSF55048">
    <property type="entry name" value="Probable ACP-binding domain of malonyl-CoA ACP transacylase"/>
    <property type="match status" value="1"/>
</dbReference>
<keyword evidence="4" id="KW-0596">Phosphopantetheine</keyword>
<dbReference type="STRING" id="743788.S8EGU4"/>
<dbReference type="CDD" id="cd03419">
    <property type="entry name" value="GRX_GRXh_1_2_like"/>
    <property type="match status" value="1"/>
</dbReference>
<dbReference type="GO" id="GO:0004602">
    <property type="term" value="F:glutathione peroxidase activity"/>
    <property type="evidence" value="ECO:0007669"/>
    <property type="project" value="UniProtKB-EC"/>
</dbReference>
<evidence type="ECO:0000256" key="9">
    <source>
        <dbReference type="ARBA" id="ARBA00035808"/>
    </source>
</evidence>
<dbReference type="FunCoup" id="S8EGU4">
    <property type="interactions" value="321"/>
</dbReference>
<dbReference type="eggNOG" id="KOG1202">
    <property type="taxonomic scope" value="Eukaryota"/>
</dbReference>
<comment type="catalytic activity">
    <reaction evidence="9">
        <text>1-chloro-2,4-dinitrobenzene + glutathione = 2,4-dinitrophenyl-S-glutathione + chloride + H(+)</text>
        <dbReference type="Rhea" id="RHEA:51220"/>
        <dbReference type="ChEBI" id="CHEBI:15378"/>
        <dbReference type="ChEBI" id="CHEBI:17996"/>
        <dbReference type="ChEBI" id="CHEBI:34718"/>
        <dbReference type="ChEBI" id="CHEBI:57925"/>
        <dbReference type="ChEBI" id="CHEBI:133977"/>
        <dbReference type="EC" id="2.5.1.18"/>
    </reaction>
</comment>
<dbReference type="InterPro" id="IPR014043">
    <property type="entry name" value="Acyl_transferase_dom"/>
</dbReference>
<dbReference type="PANTHER" id="PTHR43775:SF37">
    <property type="entry name" value="SI:DKEY-61P9.11"/>
    <property type="match status" value="1"/>
</dbReference>
<dbReference type="InterPro" id="IPR002109">
    <property type="entry name" value="Glutaredoxin"/>
</dbReference>
<keyword evidence="7" id="KW-1015">Disulfide bond</keyword>
<feature type="domain" description="Malonyl-CoA:ACP transacylase (MAT)" evidence="10">
    <location>
        <begin position="97"/>
        <end position="401"/>
    </location>
</feature>
<dbReference type="PROSITE" id="PS51354">
    <property type="entry name" value="GLUTAREDOXIN_2"/>
    <property type="match status" value="1"/>
</dbReference>
<dbReference type="GO" id="GO:0004364">
    <property type="term" value="F:glutathione transferase activity"/>
    <property type="evidence" value="ECO:0007669"/>
    <property type="project" value="UniProtKB-EC"/>
</dbReference>
<dbReference type="Gene3D" id="3.40.30.10">
    <property type="entry name" value="Glutaredoxin"/>
    <property type="match status" value="1"/>
</dbReference>
<dbReference type="OrthoDB" id="418495at2759"/>
<dbReference type="GO" id="GO:0044550">
    <property type="term" value="P:secondary metabolite biosynthetic process"/>
    <property type="evidence" value="ECO:0007669"/>
    <property type="project" value="TreeGrafter"/>
</dbReference>
<dbReference type="InterPro" id="IPR011767">
    <property type="entry name" value="GLR_AS"/>
</dbReference>
<dbReference type="NCBIfam" id="TIGR02180">
    <property type="entry name" value="GRX_euk"/>
    <property type="match status" value="1"/>
</dbReference>
<dbReference type="Gene3D" id="3.30.70.250">
    <property type="entry name" value="Malonyl-CoA ACP transacylase, ACP-binding"/>
    <property type="match status" value="1"/>
</dbReference>
<dbReference type="InterPro" id="IPR016036">
    <property type="entry name" value="Malonyl_transacylase_ACP-bd"/>
</dbReference>
<dbReference type="Pfam" id="PF00462">
    <property type="entry name" value="Glutaredoxin"/>
    <property type="match status" value="1"/>
</dbReference>
<protein>
    <recommendedName>
        <fullName evidence="2">glutathione peroxidase</fullName>
        <ecNumber evidence="2">1.11.1.9</ecNumber>
    </recommendedName>
</protein>
<dbReference type="InterPro" id="IPR014025">
    <property type="entry name" value="Glutaredoxin_subgr"/>
</dbReference>
<keyword evidence="8" id="KW-0676">Redox-active center</keyword>
<dbReference type="EC" id="1.11.1.9" evidence="2"/>
<organism evidence="11 12">
    <name type="scientific">Fomitopsis schrenkii</name>
    <name type="common">Brown rot fungus</name>
    <dbReference type="NCBI Taxonomy" id="2126942"/>
    <lineage>
        <taxon>Eukaryota</taxon>
        <taxon>Fungi</taxon>
        <taxon>Dikarya</taxon>
        <taxon>Basidiomycota</taxon>
        <taxon>Agaricomycotina</taxon>
        <taxon>Agaricomycetes</taxon>
        <taxon>Polyporales</taxon>
        <taxon>Fomitopsis</taxon>
    </lineage>
</organism>
<dbReference type="InterPro" id="IPR036249">
    <property type="entry name" value="Thioredoxin-like_sf"/>
</dbReference>
<dbReference type="InterPro" id="IPR016035">
    <property type="entry name" value="Acyl_Trfase/lysoPLipase"/>
</dbReference>
<dbReference type="InterPro" id="IPR011899">
    <property type="entry name" value="Glutaredoxin_euk/vir"/>
</dbReference>
<dbReference type="InterPro" id="IPR050091">
    <property type="entry name" value="PKS_NRPS_Biosynth_Enz"/>
</dbReference>
<dbReference type="GO" id="GO:0004312">
    <property type="term" value="F:fatty acid synthase activity"/>
    <property type="evidence" value="ECO:0007669"/>
    <property type="project" value="TreeGrafter"/>
</dbReference>
<dbReference type="PANTHER" id="PTHR43775">
    <property type="entry name" value="FATTY ACID SYNTHASE"/>
    <property type="match status" value="1"/>
</dbReference>
<evidence type="ECO:0000256" key="1">
    <source>
        <dbReference type="ARBA" id="ARBA00000217"/>
    </source>
</evidence>
<evidence type="ECO:0000256" key="2">
    <source>
        <dbReference type="ARBA" id="ARBA00012310"/>
    </source>
</evidence>
<dbReference type="Proteomes" id="UP000015241">
    <property type="component" value="Unassembled WGS sequence"/>
</dbReference>